<dbReference type="SMR" id="A0A0R3P742"/>
<dbReference type="CDD" id="cd06583">
    <property type="entry name" value="PGRP"/>
    <property type="match status" value="1"/>
</dbReference>
<dbReference type="SMART" id="SM00644">
    <property type="entry name" value="Ami_2"/>
    <property type="match status" value="1"/>
</dbReference>
<dbReference type="InterPro" id="IPR006619">
    <property type="entry name" value="PGRP_domain_met/bac"/>
</dbReference>
<gene>
    <name evidence="9" type="primary">PGRP-LC</name>
</gene>
<dbReference type="RefSeq" id="XP_015042492.1">
    <property type="nucleotide sequence ID" value="XM_015187006.2"/>
</dbReference>
<dbReference type="eggNOG" id="ENOG502S2KY">
    <property type="taxonomic scope" value="Eukaryota"/>
</dbReference>
<evidence type="ECO:0000256" key="4">
    <source>
        <dbReference type="ARBA" id="ARBA00022588"/>
    </source>
</evidence>
<keyword evidence="5" id="KW-0391">Immunity</keyword>
<evidence type="ECO:0000259" key="7">
    <source>
        <dbReference type="SMART" id="SM00701"/>
    </source>
</evidence>
<dbReference type="InterPro" id="IPR015510">
    <property type="entry name" value="PGRP"/>
</dbReference>
<dbReference type="SMART" id="SM00701">
    <property type="entry name" value="PGRP"/>
    <property type="match status" value="1"/>
</dbReference>
<keyword evidence="8" id="KW-1185">Reference proteome</keyword>
<dbReference type="Bgee" id="FBgn0250653">
    <property type="expression patterns" value="Expressed in insect adult head and 2 other cell types or tissues"/>
</dbReference>
<dbReference type="PANTHER" id="PTHR11022:SF41">
    <property type="entry name" value="PEPTIDOGLYCAN-RECOGNITION PROTEIN LC-RELATED"/>
    <property type="match status" value="1"/>
</dbReference>
<evidence type="ECO:0000256" key="3">
    <source>
        <dbReference type="ARBA" id="ARBA00022525"/>
    </source>
</evidence>
<dbReference type="GO" id="GO:0045087">
    <property type="term" value="P:innate immune response"/>
    <property type="evidence" value="ECO:0007669"/>
    <property type="project" value="UniProtKB-KW"/>
</dbReference>
<dbReference type="InterPro" id="IPR036505">
    <property type="entry name" value="Amidase/PGRP_sf"/>
</dbReference>
<dbReference type="GO" id="GO:0008270">
    <property type="term" value="F:zinc ion binding"/>
    <property type="evidence" value="ECO:0007669"/>
    <property type="project" value="InterPro"/>
</dbReference>
<keyword evidence="3" id="KW-0964">Secreted</keyword>
<dbReference type="FunFam" id="3.40.80.10:FF:000001">
    <property type="entry name" value="Peptidoglycan recognition protein 1"/>
    <property type="match status" value="1"/>
</dbReference>
<dbReference type="Pfam" id="PF01510">
    <property type="entry name" value="Amidase_2"/>
    <property type="match status" value="1"/>
</dbReference>
<organism evidence="8 9">
    <name type="scientific">Drosophila pseudoobscura pseudoobscura</name>
    <name type="common">Fruit fly</name>
    <dbReference type="NCBI Taxonomy" id="46245"/>
    <lineage>
        <taxon>Eukaryota</taxon>
        <taxon>Metazoa</taxon>
        <taxon>Ecdysozoa</taxon>
        <taxon>Arthropoda</taxon>
        <taxon>Hexapoda</taxon>
        <taxon>Insecta</taxon>
        <taxon>Pterygota</taxon>
        <taxon>Neoptera</taxon>
        <taxon>Endopterygota</taxon>
        <taxon>Diptera</taxon>
        <taxon>Brachycera</taxon>
        <taxon>Muscomorpha</taxon>
        <taxon>Ephydroidea</taxon>
        <taxon>Drosophilidae</taxon>
        <taxon>Drosophila</taxon>
        <taxon>Sophophora</taxon>
    </lineage>
</organism>
<dbReference type="Gene3D" id="3.40.80.10">
    <property type="entry name" value="Peptidoglycan recognition protein-like"/>
    <property type="match status" value="1"/>
</dbReference>
<evidence type="ECO:0000259" key="6">
    <source>
        <dbReference type="SMART" id="SM00644"/>
    </source>
</evidence>
<feature type="domain" description="N-acetylmuramoyl-L-alanine amidase" evidence="6">
    <location>
        <begin position="362"/>
        <end position="499"/>
    </location>
</feature>
<dbReference type="SUPFAM" id="SSF55846">
    <property type="entry name" value="N-acetylmuramoyl-L-alanine amidase-like"/>
    <property type="match status" value="1"/>
</dbReference>
<sequence>MHVNYKRNMNGQPLSADMSNRIINLTTGKNCSTSSTDSGVILIDNVPNFKAEGPMTKDTSSSSDEEPQSRPKAEANTKSQDPKLISIEHTINISQSKGAKTSPTLSIRSTTISIVSIDENALDSSCIDSDSDVEGSHDDCTVQKLGQQISYPPNCSSQLRDLNQGLTLISRQVTPGQTEVPPPTASEAGAMAKQLLNGTLALATPTQTGPNSPQGIGSIALTNSTDVTFGDKHFYEGPVTIQQFLIDNRDKWKPGDCADGGLGAGQDNPAFNGRPQANGTPAGSKLDDPGQQAPMLCPYLPNTISRKAISITVAFVLLTTLLGIILATTTNLFGKTLNKIEGDIVLDGDLEMIQLKDWGGKPTRGEPDLLDLPVSRVIISHTASEGCESLEVCSYRARVAQSFHMDGYNWDQVGYNFMIGGDGRVYEGRGWDIKGAHALRHNMDSIGISFLGSFDKIKPTKAQLRACQLLIAEGVRLKKLKPDYKLYGHRQLVATKSPGDELYKIIQTWPHWQK</sequence>
<evidence type="ECO:0000313" key="9">
    <source>
        <dbReference type="RefSeq" id="XP_015042492.1"/>
    </source>
</evidence>
<evidence type="ECO:0000313" key="8">
    <source>
        <dbReference type="Proteomes" id="UP000001819"/>
    </source>
</evidence>
<dbReference type="GO" id="GO:0009253">
    <property type="term" value="P:peptidoglycan catabolic process"/>
    <property type="evidence" value="ECO:0007669"/>
    <property type="project" value="InterPro"/>
</dbReference>
<name>A0A0R3P742_DROPS</name>
<dbReference type="GO" id="GO:0008745">
    <property type="term" value="F:N-acetylmuramoyl-L-alanine amidase activity"/>
    <property type="evidence" value="ECO:0007669"/>
    <property type="project" value="InterPro"/>
</dbReference>
<reference evidence="9" key="1">
    <citation type="submission" date="2025-08" db="UniProtKB">
        <authorList>
            <consortium name="RefSeq"/>
        </authorList>
    </citation>
    <scope>IDENTIFICATION</scope>
    <source>
        <strain evidence="9">MV-25-SWS-2005</strain>
        <tissue evidence="9">Whole body</tissue>
    </source>
</reference>
<dbReference type="GeneID" id="6900932"/>
<feature type="domain" description="Peptidoglycan recognition protein family" evidence="7">
    <location>
        <begin position="350"/>
        <end position="493"/>
    </location>
</feature>
<dbReference type="AlphaFoldDB" id="A0A0R3P742"/>
<accession>A0A0R3P742</accession>
<proteinExistence type="inferred from homology"/>
<protein>
    <submittedName>
        <fullName evidence="9">Peptidoglycan-recognition protein LC isoform X4</fullName>
    </submittedName>
</protein>
<comment type="similarity">
    <text evidence="2">Belongs to the N-acetylmuramoyl-L-alanine amidase 2 family.</text>
</comment>
<accession>A0A6I8VJA4</accession>
<comment type="subcellular location">
    <subcellularLocation>
        <location evidence="1">Secreted</location>
    </subcellularLocation>
</comment>
<dbReference type="InterPro" id="IPR002502">
    <property type="entry name" value="Amidase_domain"/>
</dbReference>
<evidence type="ECO:0000256" key="2">
    <source>
        <dbReference type="ARBA" id="ARBA00007553"/>
    </source>
</evidence>
<keyword evidence="4" id="KW-0399">Innate immunity</keyword>
<dbReference type="PANTHER" id="PTHR11022">
    <property type="entry name" value="PEPTIDOGLYCAN RECOGNITION PROTEIN"/>
    <property type="match status" value="1"/>
</dbReference>
<dbReference type="Proteomes" id="UP000001819">
    <property type="component" value="Chromosome X"/>
</dbReference>
<evidence type="ECO:0000256" key="1">
    <source>
        <dbReference type="ARBA" id="ARBA00004613"/>
    </source>
</evidence>
<evidence type="ECO:0000256" key="5">
    <source>
        <dbReference type="ARBA" id="ARBA00022859"/>
    </source>
</evidence>
<dbReference type="GO" id="GO:0005576">
    <property type="term" value="C:extracellular region"/>
    <property type="evidence" value="ECO:0007669"/>
    <property type="project" value="UniProtKB-SubCell"/>
</dbReference>